<comment type="caution">
    <text evidence="2">The sequence shown here is derived from an EMBL/GenBank/DDBJ whole genome shotgun (WGS) entry which is preliminary data.</text>
</comment>
<dbReference type="AlphaFoldDB" id="A0A9N8Z4W0"/>
<feature type="region of interest" description="Disordered" evidence="1">
    <location>
        <begin position="214"/>
        <end position="252"/>
    </location>
</feature>
<protein>
    <submittedName>
        <fullName evidence="2">19675_t:CDS:1</fullName>
    </submittedName>
</protein>
<keyword evidence="3" id="KW-1185">Reference proteome</keyword>
<name>A0A9N8Z4W0_9GLOM</name>
<evidence type="ECO:0000313" key="3">
    <source>
        <dbReference type="Proteomes" id="UP000789759"/>
    </source>
</evidence>
<gene>
    <name evidence="2" type="ORF">CPELLU_LOCUS1193</name>
</gene>
<proteinExistence type="predicted"/>
<reference evidence="2" key="1">
    <citation type="submission" date="2021-06" db="EMBL/GenBank/DDBJ databases">
        <authorList>
            <person name="Kallberg Y."/>
            <person name="Tangrot J."/>
            <person name="Rosling A."/>
        </authorList>
    </citation>
    <scope>NUCLEOTIDE SEQUENCE</scope>
    <source>
        <strain evidence="2">FL966</strain>
    </source>
</reference>
<organism evidence="2 3">
    <name type="scientific">Cetraspora pellucida</name>
    <dbReference type="NCBI Taxonomy" id="1433469"/>
    <lineage>
        <taxon>Eukaryota</taxon>
        <taxon>Fungi</taxon>
        <taxon>Fungi incertae sedis</taxon>
        <taxon>Mucoromycota</taxon>
        <taxon>Glomeromycotina</taxon>
        <taxon>Glomeromycetes</taxon>
        <taxon>Diversisporales</taxon>
        <taxon>Gigasporaceae</taxon>
        <taxon>Cetraspora</taxon>
    </lineage>
</organism>
<dbReference type="Proteomes" id="UP000789759">
    <property type="component" value="Unassembled WGS sequence"/>
</dbReference>
<dbReference type="OrthoDB" id="2358498at2759"/>
<feature type="region of interest" description="Disordered" evidence="1">
    <location>
        <begin position="148"/>
        <end position="198"/>
    </location>
</feature>
<dbReference type="EMBL" id="CAJVQA010000415">
    <property type="protein sequence ID" value="CAG8473629.1"/>
    <property type="molecule type" value="Genomic_DNA"/>
</dbReference>
<evidence type="ECO:0000256" key="1">
    <source>
        <dbReference type="SAM" id="MobiDB-lite"/>
    </source>
</evidence>
<sequence length="252" mass="28290">MTSIFCTISYIKNVSGSNKICSGSAIYRTGTNEFGEYIFKAFRFDEMMLVTIEQNTPLKIQTAKDYPSIYNLSISPSFSIFTASVQDPSTSEEDNAVFHLKRDAYNGVTASQVTMSVLCNYQNQGNSKTSKNNKSMKDRKLRNEELEKLVEKFSPPPNKKQSCKAKEDINEDPQEESSSRAKKLKFAMSDVKEDKSTKFQNDAIDLTQSDKNAANLHASVENDTDDQCTDKENSNNSDNIDASEIIKINLDD</sequence>
<evidence type="ECO:0000313" key="2">
    <source>
        <dbReference type="EMBL" id="CAG8473629.1"/>
    </source>
</evidence>
<accession>A0A9N8Z4W0</accession>